<dbReference type="InterPro" id="IPR028082">
    <property type="entry name" value="Peripla_BP_I"/>
</dbReference>
<dbReference type="AlphaFoldDB" id="A0A011V4C4"/>
<dbReference type="EMBL" id="WBWS01000009">
    <property type="protein sequence ID" value="KAB2770008.1"/>
    <property type="molecule type" value="Genomic_DNA"/>
</dbReference>
<comment type="caution">
    <text evidence="8">The sequence shown here is derived from an EMBL/GenBank/DDBJ whole genome shotgun (WGS) entry which is preliminary data.</text>
</comment>
<dbReference type="PANTHER" id="PTHR30483:SF6">
    <property type="entry name" value="PERIPLASMIC BINDING PROTEIN OF ABC TRANSPORTER FOR NATURAL AMINO ACIDS"/>
    <property type="match status" value="1"/>
</dbReference>
<keyword evidence="5" id="KW-0029">Amino-acid transport</keyword>
<evidence type="ECO:0000313" key="9">
    <source>
        <dbReference type="Proteomes" id="UP000481876"/>
    </source>
</evidence>
<sequence length="395" mass="42143">MLKLSLLGASALCLSLAGTVAAFAKEPVTIGMITTLSGPAGYLGQDIRDGFQLAIDQNGGELGGKPVALKVEDDGLKPGNAKQIAEAMLSEQGVKLFTGMVFANVAGAALPDILDEGGIYISPNTASAEFAGKECHPNYFVSSWQDDSQGESAGALAQSMDYPSAFLIAPNYQAGRETMDAFKRFYKGKIIGEVYTQMDQTDFAAEIAQIRAAKPAMVYEFEPGGMGIAFLQQYQQSGLLKEIPMVVHPASLDQVIVNVVGKAADGVRVTSHWNDDFDNPENKKFVAAWKAKFGDRPITYYAAQGYDAALMMGAGLAGVSGDEIDAKTFRKALLSAQIPSVRGEFKLGPNQHPVQDWYALGVAEGANGKPYLKTEKKVLTAHGDIYAAQCKMDAE</sequence>
<accession>A0A011V4C4</accession>
<evidence type="ECO:0000256" key="2">
    <source>
        <dbReference type="ARBA" id="ARBA00010062"/>
    </source>
</evidence>
<keyword evidence="3" id="KW-0813">Transport</keyword>
<evidence type="ECO:0000256" key="1">
    <source>
        <dbReference type="ARBA" id="ARBA00003630"/>
    </source>
</evidence>
<dbReference type="RefSeq" id="WP_029928735.1">
    <property type="nucleotide sequence ID" value="NZ_CP044971.1"/>
</dbReference>
<protein>
    <submittedName>
        <fullName evidence="8">ABC transporter substrate-binding protein</fullName>
    </submittedName>
</protein>
<feature type="domain" description="Leucine-binding protein" evidence="7">
    <location>
        <begin position="27"/>
        <end position="363"/>
    </location>
</feature>
<evidence type="ECO:0000256" key="3">
    <source>
        <dbReference type="ARBA" id="ARBA00022448"/>
    </source>
</evidence>
<evidence type="ECO:0000259" key="7">
    <source>
        <dbReference type="Pfam" id="PF13458"/>
    </source>
</evidence>
<proteinExistence type="inferred from homology"/>
<feature type="signal peptide" evidence="6">
    <location>
        <begin position="1"/>
        <end position="24"/>
    </location>
</feature>
<dbReference type="GO" id="GO:0006865">
    <property type="term" value="P:amino acid transport"/>
    <property type="evidence" value="ECO:0007669"/>
    <property type="project" value="UniProtKB-KW"/>
</dbReference>
<gene>
    <name evidence="8" type="ORF">F9L04_10390</name>
</gene>
<dbReference type="PANTHER" id="PTHR30483">
    <property type="entry name" value="LEUCINE-SPECIFIC-BINDING PROTEIN"/>
    <property type="match status" value="1"/>
</dbReference>
<dbReference type="Gene3D" id="3.40.50.2300">
    <property type="match status" value="2"/>
</dbReference>
<dbReference type="InterPro" id="IPR051010">
    <property type="entry name" value="BCAA_transport"/>
</dbReference>
<evidence type="ECO:0000256" key="5">
    <source>
        <dbReference type="ARBA" id="ARBA00022970"/>
    </source>
</evidence>
<dbReference type="Proteomes" id="UP000481876">
    <property type="component" value="Unassembled WGS sequence"/>
</dbReference>
<organism evidence="8 9">
    <name type="scientific">Brucella anthropi</name>
    <name type="common">Ochrobactrum anthropi</name>
    <dbReference type="NCBI Taxonomy" id="529"/>
    <lineage>
        <taxon>Bacteria</taxon>
        <taxon>Pseudomonadati</taxon>
        <taxon>Pseudomonadota</taxon>
        <taxon>Alphaproteobacteria</taxon>
        <taxon>Hyphomicrobiales</taxon>
        <taxon>Brucellaceae</taxon>
        <taxon>Brucella/Ochrobactrum group</taxon>
        <taxon>Brucella</taxon>
    </lineage>
</organism>
<dbReference type="Pfam" id="PF13458">
    <property type="entry name" value="Peripla_BP_6"/>
    <property type="match status" value="1"/>
</dbReference>
<keyword evidence="4 6" id="KW-0732">Signal</keyword>
<comment type="function">
    <text evidence="1">Component of an amino-acid transport system.</text>
</comment>
<comment type="similarity">
    <text evidence="2">Belongs to the leucine-binding protein family.</text>
</comment>
<dbReference type="SUPFAM" id="SSF53822">
    <property type="entry name" value="Periplasmic binding protein-like I"/>
    <property type="match status" value="1"/>
</dbReference>
<dbReference type="InterPro" id="IPR028081">
    <property type="entry name" value="Leu-bd"/>
</dbReference>
<evidence type="ECO:0000256" key="4">
    <source>
        <dbReference type="ARBA" id="ARBA00022729"/>
    </source>
</evidence>
<reference evidence="8 9" key="1">
    <citation type="submission" date="2019-09" db="EMBL/GenBank/DDBJ databases">
        <title>Taxonomic organization of the family Brucellaceae based on a phylogenomic approach.</title>
        <authorList>
            <person name="Leclercq S."/>
            <person name="Cloeckaert A."/>
            <person name="Zygmunt M.S."/>
        </authorList>
    </citation>
    <scope>NUCLEOTIDE SEQUENCE [LARGE SCALE GENOMIC DNA]</scope>
    <source>
        <strain evidence="8 9">LMG 3313</strain>
    </source>
</reference>
<evidence type="ECO:0000313" key="8">
    <source>
        <dbReference type="EMBL" id="KAB2770008.1"/>
    </source>
</evidence>
<evidence type="ECO:0000256" key="6">
    <source>
        <dbReference type="SAM" id="SignalP"/>
    </source>
</evidence>
<feature type="chain" id="PRO_5044363558" evidence="6">
    <location>
        <begin position="25"/>
        <end position="395"/>
    </location>
</feature>
<name>A0A011V4C4_BRUAN</name>